<evidence type="ECO:0000256" key="4">
    <source>
        <dbReference type="ARBA" id="ARBA00022475"/>
    </source>
</evidence>
<dbReference type="PANTHER" id="PTHR30269:SF0">
    <property type="entry name" value="MEMBRANE TRANSPORTER PROTEIN YFCA-RELATED"/>
    <property type="match status" value="1"/>
</dbReference>
<organism evidence="9 10">
    <name type="scientific">Neisseria subflava NJ9703</name>
    <dbReference type="NCBI Taxonomy" id="546268"/>
    <lineage>
        <taxon>Bacteria</taxon>
        <taxon>Pseudomonadati</taxon>
        <taxon>Pseudomonadota</taxon>
        <taxon>Betaproteobacteria</taxon>
        <taxon>Neisseriales</taxon>
        <taxon>Neisseriaceae</taxon>
        <taxon>Neisseria</taxon>
    </lineage>
</organism>
<keyword evidence="7 8" id="KW-0472">Membrane</keyword>
<evidence type="ECO:0000256" key="3">
    <source>
        <dbReference type="ARBA" id="ARBA00022448"/>
    </source>
</evidence>
<feature type="transmembrane region" description="Helical" evidence="8">
    <location>
        <begin position="12"/>
        <end position="33"/>
    </location>
</feature>
<evidence type="ECO:0000256" key="5">
    <source>
        <dbReference type="ARBA" id="ARBA00022692"/>
    </source>
</evidence>
<dbReference type="EMBL" id="ACEO02000002">
    <property type="protein sequence ID" value="EFC52755.1"/>
    <property type="molecule type" value="Genomic_DNA"/>
</dbReference>
<keyword evidence="6 8" id="KW-1133">Transmembrane helix</keyword>
<dbReference type="Proteomes" id="UP000004621">
    <property type="component" value="Unassembled WGS sequence"/>
</dbReference>
<evidence type="ECO:0000256" key="8">
    <source>
        <dbReference type="RuleBase" id="RU363041"/>
    </source>
</evidence>
<accession>A0A9W5IS50</accession>
<keyword evidence="4 8" id="KW-1003">Cell membrane</keyword>
<sequence>MDIMLADSFFYYLVLVGFAAGLMDAAVGGGGLLQIPGLFNLLPNATPVASVMGVNKFASCCGTLTATGQYLRRIPVPWKMLLPAAVLAFVASYLGAKTVVYFPVQYMKPTMLVIMIAMCLYTFLKKDLGQTVRTEKLTRRETLWGLFFGALIGFYDGVFGPGTGSLLAFVFVRFYGYDFLAANASAKVINSTTNLAALTFFIPQGHVVWAWAIPLAVANLCGGVVGARLAMRGGTRLLRYGFMLLLCLTIGKFAWDLLG</sequence>
<feature type="transmembrane region" description="Helical" evidence="8">
    <location>
        <begin position="106"/>
        <end position="124"/>
    </location>
</feature>
<feature type="transmembrane region" description="Helical" evidence="8">
    <location>
        <begin position="237"/>
        <end position="255"/>
    </location>
</feature>
<feature type="transmembrane region" description="Helical" evidence="8">
    <location>
        <begin position="208"/>
        <end position="230"/>
    </location>
</feature>
<proteinExistence type="inferred from homology"/>
<gene>
    <name evidence="9" type="ORF">NEISUBOT_03591</name>
</gene>
<protein>
    <recommendedName>
        <fullName evidence="8">Probable membrane transporter protein</fullName>
    </recommendedName>
</protein>
<comment type="subcellular location">
    <subcellularLocation>
        <location evidence="1 8">Cell membrane</location>
        <topology evidence="1 8">Multi-pass membrane protein</topology>
    </subcellularLocation>
</comment>
<comment type="similarity">
    <text evidence="2 8">Belongs to the 4-toluene sulfonate uptake permease (TSUP) (TC 2.A.102) family.</text>
</comment>
<comment type="caution">
    <text evidence="9">The sequence shown here is derived from an EMBL/GenBank/DDBJ whole genome shotgun (WGS) entry which is preliminary data.</text>
</comment>
<evidence type="ECO:0000256" key="2">
    <source>
        <dbReference type="ARBA" id="ARBA00009142"/>
    </source>
</evidence>
<feature type="transmembrane region" description="Helical" evidence="8">
    <location>
        <begin position="145"/>
        <end position="172"/>
    </location>
</feature>
<evidence type="ECO:0000313" key="9">
    <source>
        <dbReference type="EMBL" id="EFC52755.1"/>
    </source>
</evidence>
<dbReference type="GO" id="GO:0005886">
    <property type="term" value="C:plasma membrane"/>
    <property type="evidence" value="ECO:0007669"/>
    <property type="project" value="UniProtKB-SubCell"/>
</dbReference>
<evidence type="ECO:0000256" key="1">
    <source>
        <dbReference type="ARBA" id="ARBA00004651"/>
    </source>
</evidence>
<reference evidence="9 10" key="1">
    <citation type="submission" date="2010-01" db="EMBL/GenBank/DDBJ databases">
        <authorList>
            <person name="Weinstock G."/>
            <person name="Sodergren E."/>
            <person name="Clifton S."/>
            <person name="Fulton L."/>
            <person name="Fulton B."/>
            <person name="Courtney L."/>
            <person name="Fronick C."/>
            <person name="Harrison M."/>
            <person name="Strong C."/>
            <person name="Farmer C."/>
            <person name="Delahaunty K."/>
            <person name="Markovic C."/>
            <person name="Hall O."/>
            <person name="Minx P."/>
            <person name="Tomlinson C."/>
            <person name="Mitreva M."/>
            <person name="Nelson J."/>
            <person name="Hou S."/>
            <person name="Wollam A."/>
            <person name="Pepin K.H."/>
            <person name="Johnson M."/>
            <person name="Bhonagiri V."/>
            <person name="Nash W.E."/>
            <person name="Warren W."/>
            <person name="Chinwalla A."/>
            <person name="Mardis E.R."/>
            <person name="Wilson R.K."/>
        </authorList>
    </citation>
    <scope>NUCLEOTIDE SEQUENCE [LARGE SCALE GENOMIC DNA]</scope>
    <source>
        <strain evidence="9 10">NJ9703</strain>
    </source>
</reference>
<dbReference type="Pfam" id="PF01925">
    <property type="entry name" value="TauE"/>
    <property type="match status" value="1"/>
</dbReference>
<dbReference type="AlphaFoldDB" id="A0A9W5IS50"/>
<dbReference type="InterPro" id="IPR052017">
    <property type="entry name" value="TSUP"/>
</dbReference>
<evidence type="ECO:0000256" key="7">
    <source>
        <dbReference type="ARBA" id="ARBA00023136"/>
    </source>
</evidence>
<name>A0A9W5IS50_NEISU</name>
<evidence type="ECO:0000313" key="10">
    <source>
        <dbReference type="Proteomes" id="UP000004621"/>
    </source>
</evidence>
<keyword evidence="3" id="KW-0813">Transport</keyword>
<dbReference type="PANTHER" id="PTHR30269">
    <property type="entry name" value="TRANSMEMBRANE PROTEIN YFCA"/>
    <property type="match status" value="1"/>
</dbReference>
<evidence type="ECO:0000256" key="6">
    <source>
        <dbReference type="ARBA" id="ARBA00022989"/>
    </source>
</evidence>
<feature type="transmembrane region" description="Helical" evidence="8">
    <location>
        <begin position="80"/>
        <end position="100"/>
    </location>
</feature>
<dbReference type="InterPro" id="IPR002781">
    <property type="entry name" value="TM_pro_TauE-like"/>
</dbReference>
<keyword evidence="5 8" id="KW-0812">Transmembrane</keyword>